<dbReference type="Proteomes" id="UP001524499">
    <property type="component" value="Unassembled WGS sequence"/>
</dbReference>
<sequence>MNTSKHWYRNVMTGLFVLTGISSFLSAQFVASTMLFSMAFLTHTRILAQTARA</sequence>
<gene>
    <name evidence="1" type="ORF">NP590_11405</name>
</gene>
<evidence type="ECO:0000313" key="1">
    <source>
        <dbReference type="EMBL" id="MCQ8104714.1"/>
    </source>
</evidence>
<dbReference type="RefSeq" id="WP_256602515.1">
    <property type="nucleotide sequence ID" value="NZ_JANIBJ010000019.1"/>
</dbReference>
<name>A0ABT1TGX5_9GAMM</name>
<dbReference type="EMBL" id="JANIBJ010000019">
    <property type="protein sequence ID" value="MCQ8104714.1"/>
    <property type="molecule type" value="Genomic_DNA"/>
</dbReference>
<keyword evidence="2" id="KW-1185">Reference proteome</keyword>
<organism evidence="1 2">
    <name type="scientific">Methylomonas subterranea</name>
    <dbReference type="NCBI Taxonomy" id="2952225"/>
    <lineage>
        <taxon>Bacteria</taxon>
        <taxon>Pseudomonadati</taxon>
        <taxon>Pseudomonadota</taxon>
        <taxon>Gammaproteobacteria</taxon>
        <taxon>Methylococcales</taxon>
        <taxon>Methylococcaceae</taxon>
        <taxon>Methylomonas</taxon>
    </lineage>
</organism>
<reference evidence="1 2" key="1">
    <citation type="submission" date="2022-07" db="EMBL/GenBank/DDBJ databases">
        <title>Methylomonas rivi sp. nov., Methylomonas rosea sp. nov., Methylomonas aureus sp. nov. and Methylomonas subterranea sp. nov., four novel methanotrophs isolated from a freshwater creek and the deep terrestrial subsurface.</title>
        <authorList>
            <person name="Abin C."/>
            <person name="Sankaranarayanan K."/>
            <person name="Garner C."/>
            <person name="Sindelar R."/>
            <person name="Kotary K."/>
            <person name="Garner R."/>
            <person name="Barclay S."/>
            <person name="Lawson P."/>
            <person name="Krumholz L."/>
        </authorList>
    </citation>
    <scope>NUCLEOTIDE SEQUENCE [LARGE SCALE GENOMIC DNA]</scope>
    <source>
        <strain evidence="1 2">SURF-2</strain>
    </source>
</reference>
<comment type="caution">
    <text evidence="1">The sequence shown here is derived from an EMBL/GenBank/DDBJ whole genome shotgun (WGS) entry which is preliminary data.</text>
</comment>
<evidence type="ECO:0000313" key="2">
    <source>
        <dbReference type="Proteomes" id="UP001524499"/>
    </source>
</evidence>
<protein>
    <submittedName>
        <fullName evidence="1">Uncharacterized protein</fullName>
    </submittedName>
</protein>
<proteinExistence type="predicted"/>
<accession>A0ABT1TGX5</accession>